<proteinExistence type="predicted"/>
<feature type="transmembrane region" description="Helical" evidence="1">
    <location>
        <begin position="30"/>
        <end position="47"/>
    </location>
</feature>
<dbReference type="RefSeq" id="WP_095512683.1">
    <property type="nucleotide sequence ID" value="NZ_MQWD01000010.1"/>
</dbReference>
<organism evidence="3 4">
    <name type="scientific">Rubrivirga marina</name>
    <dbReference type="NCBI Taxonomy" id="1196024"/>
    <lineage>
        <taxon>Bacteria</taxon>
        <taxon>Pseudomonadati</taxon>
        <taxon>Rhodothermota</taxon>
        <taxon>Rhodothermia</taxon>
        <taxon>Rhodothermales</taxon>
        <taxon>Rubricoccaceae</taxon>
        <taxon>Rubrivirga</taxon>
    </lineage>
</organism>
<dbReference type="InterPro" id="IPR036938">
    <property type="entry name" value="PAP2/HPO_sf"/>
</dbReference>
<protein>
    <recommendedName>
        <fullName evidence="2">Phosphatidic acid phosphatase type 2/haloperoxidase domain-containing protein</fullName>
    </recommendedName>
</protein>
<dbReference type="InterPro" id="IPR000326">
    <property type="entry name" value="PAP2/HPO"/>
</dbReference>
<feature type="domain" description="Phosphatidic acid phosphatase type 2/haloperoxidase" evidence="2">
    <location>
        <begin position="119"/>
        <end position="233"/>
    </location>
</feature>
<name>A0A271ITZ7_9BACT</name>
<dbReference type="OrthoDB" id="9789113at2"/>
<keyword evidence="1" id="KW-1133">Transmembrane helix</keyword>
<accession>A0A271ITZ7</accession>
<dbReference type="PANTHER" id="PTHR14969">
    <property type="entry name" value="SPHINGOSINE-1-PHOSPHATE PHOSPHOHYDROLASE"/>
    <property type="match status" value="1"/>
</dbReference>
<reference evidence="3 4" key="1">
    <citation type="submission" date="2016-11" db="EMBL/GenBank/DDBJ databases">
        <title>Study of marine rhodopsin-containing bacteria.</title>
        <authorList>
            <person name="Yoshizawa S."/>
            <person name="Kumagai Y."/>
            <person name="Kogure K."/>
        </authorList>
    </citation>
    <scope>NUCLEOTIDE SEQUENCE [LARGE SCALE GENOMIC DNA]</scope>
    <source>
        <strain evidence="3 4">SAORIC-28</strain>
    </source>
</reference>
<sequence length="259" mass="26808">MTPPDVPDPVGRAARAVSGALRALRERHDLALLLALAVLAAGGWAFAELADAVAEGDGRAAEERVLLAFRVPGDTADPVGPVAIEEAVRDLTGLGGVLLTTLAAALGAAFFVLDGRPRAAAFLAGSIAGGVAVTFALKAGFDRPRPDLVAHQMEALSASFPSGHSATAAVVYLTLGALVARSLPRTRLRAFVVAVAVALTLAIGASRVYLGVHWPTDVLAGWTVGAAWALATWLVERDLRRRGWIEPSRTLKALADHGP</sequence>
<feature type="transmembrane region" description="Helical" evidence="1">
    <location>
        <begin position="161"/>
        <end position="179"/>
    </location>
</feature>
<dbReference type="PANTHER" id="PTHR14969:SF13">
    <property type="entry name" value="AT30094P"/>
    <property type="match status" value="1"/>
</dbReference>
<evidence type="ECO:0000313" key="3">
    <source>
        <dbReference type="EMBL" id="PAP74205.1"/>
    </source>
</evidence>
<feature type="transmembrane region" description="Helical" evidence="1">
    <location>
        <begin position="120"/>
        <end position="141"/>
    </location>
</feature>
<dbReference type="EMBL" id="MQWD01000010">
    <property type="protein sequence ID" value="PAP74205.1"/>
    <property type="molecule type" value="Genomic_DNA"/>
</dbReference>
<dbReference type="Proteomes" id="UP000216339">
    <property type="component" value="Unassembled WGS sequence"/>
</dbReference>
<evidence type="ECO:0000259" key="2">
    <source>
        <dbReference type="SMART" id="SM00014"/>
    </source>
</evidence>
<feature type="transmembrane region" description="Helical" evidence="1">
    <location>
        <begin position="191"/>
        <end position="212"/>
    </location>
</feature>
<evidence type="ECO:0000256" key="1">
    <source>
        <dbReference type="SAM" id="Phobius"/>
    </source>
</evidence>
<comment type="caution">
    <text evidence="3">The sequence shown here is derived from an EMBL/GenBank/DDBJ whole genome shotgun (WGS) entry which is preliminary data.</text>
</comment>
<dbReference type="Pfam" id="PF01569">
    <property type="entry name" value="PAP2"/>
    <property type="match status" value="1"/>
</dbReference>
<keyword evidence="1" id="KW-0812">Transmembrane</keyword>
<feature type="transmembrane region" description="Helical" evidence="1">
    <location>
        <begin position="91"/>
        <end position="113"/>
    </location>
</feature>
<dbReference type="Gene3D" id="1.20.144.10">
    <property type="entry name" value="Phosphatidic acid phosphatase type 2/haloperoxidase"/>
    <property type="match status" value="1"/>
</dbReference>
<dbReference type="AlphaFoldDB" id="A0A271ITZ7"/>
<evidence type="ECO:0000313" key="4">
    <source>
        <dbReference type="Proteomes" id="UP000216339"/>
    </source>
</evidence>
<dbReference type="SMART" id="SM00014">
    <property type="entry name" value="acidPPc"/>
    <property type="match status" value="1"/>
</dbReference>
<keyword evidence="1" id="KW-0472">Membrane</keyword>
<gene>
    <name evidence="3" type="ORF">BSZ37_21325</name>
</gene>
<keyword evidence="4" id="KW-1185">Reference proteome</keyword>
<feature type="transmembrane region" description="Helical" evidence="1">
    <location>
        <begin position="218"/>
        <end position="235"/>
    </location>
</feature>
<dbReference type="CDD" id="cd03392">
    <property type="entry name" value="PAP2_like_2"/>
    <property type="match status" value="1"/>
</dbReference>
<dbReference type="SUPFAM" id="SSF48317">
    <property type="entry name" value="Acid phosphatase/Vanadium-dependent haloperoxidase"/>
    <property type="match status" value="1"/>
</dbReference>